<dbReference type="InterPro" id="IPR011333">
    <property type="entry name" value="SKP1/BTB/POZ_sf"/>
</dbReference>
<dbReference type="OrthoDB" id="1893551at2759"/>
<keyword evidence="1" id="KW-0677">Repeat</keyword>
<dbReference type="EMBL" id="AMGX01000001">
    <property type="protein sequence ID" value="EXJ76353.1"/>
    <property type="molecule type" value="Genomic_DNA"/>
</dbReference>
<dbReference type="SMART" id="SM00248">
    <property type="entry name" value="ANK"/>
    <property type="match status" value="2"/>
</dbReference>
<dbReference type="Gene3D" id="1.25.40.20">
    <property type="entry name" value="Ankyrin repeat-containing domain"/>
    <property type="match status" value="1"/>
</dbReference>
<feature type="region of interest" description="Disordered" evidence="3">
    <location>
        <begin position="1148"/>
        <end position="1297"/>
    </location>
</feature>
<feature type="repeat" description="RCC1" evidence="2">
    <location>
        <begin position="397"/>
        <end position="456"/>
    </location>
</feature>
<feature type="compositionally biased region" description="Low complexity" evidence="3">
    <location>
        <begin position="1336"/>
        <end position="1361"/>
    </location>
</feature>
<dbReference type="SUPFAM" id="SSF50985">
    <property type="entry name" value="RCC1/BLIP-II"/>
    <property type="match status" value="1"/>
</dbReference>
<dbReference type="PROSITE" id="PS50012">
    <property type="entry name" value="RCC1_3"/>
    <property type="match status" value="2"/>
</dbReference>
<organism evidence="5 6">
    <name type="scientific">Cladophialophora psammophila CBS 110553</name>
    <dbReference type="NCBI Taxonomy" id="1182543"/>
    <lineage>
        <taxon>Eukaryota</taxon>
        <taxon>Fungi</taxon>
        <taxon>Dikarya</taxon>
        <taxon>Ascomycota</taxon>
        <taxon>Pezizomycotina</taxon>
        <taxon>Eurotiomycetes</taxon>
        <taxon>Chaetothyriomycetidae</taxon>
        <taxon>Chaetothyriales</taxon>
        <taxon>Herpotrichiellaceae</taxon>
        <taxon>Cladophialophora</taxon>
    </lineage>
</organism>
<dbReference type="SUPFAM" id="SSF54695">
    <property type="entry name" value="POZ domain"/>
    <property type="match status" value="1"/>
</dbReference>
<comment type="caution">
    <text evidence="5">The sequence shown here is derived from an EMBL/GenBank/DDBJ whole genome shotgun (WGS) entry which is preliminary data.</text>
</comment>
<dbReference type="Proteomes" id="UP000019471">
    <property type="component" value="Unassembled WGS sequence"/>
</dbReference>
<dbReference type="eggNOG" id="KOG0783">
    <property type="taxonomic scope" value="Eukaryota"/>
</dbReference>
<dbReference type="PANTHER" id="PTHR22872:SF2">
    <property type="entry name" value="INHIBITOR OF BRUTON TYROSINE KINASE"/>
    <property type="match status" value="1"/>
</dbReference>
<feature type="compositionally biased region" description="Polar residues" evidence="3">
    <location>
        <begin position="1225"/>
        <end position="1246"/>
    </location>
</feature>
<dbReference type="STRING" id="1182543.W9X840"/>
<dbReference type="Pfam" id="PF12796">
    <property type="entry name" value="Ank_2"/>
    <property type="match status" value="1"/>
</dbReference>
<dbReference type="InterPro" id="IPR051625">
    <property type="entry name" value="Signaling_Regulatory_Domain"/>
</dbReference>
<dbReference type="Gene3D" id="2.130.10.30">
    <property type="entry name" value="Regulator of chromosome condensation 1/beta-lactamase-inhibitor protein II"/>
    <property type="match status" value="1"/>
</dbReference>
<feature type="region of interest" description="Disordered" evidence="3">
    <location>
        <begin position="203"/>
        <end position="229"/>
    </location>
</feature>
<dbReference type="Pfam" id="PF13540">
    <property type="entry name" value="RCC1_2"/>
    <property type="match status" value="1"/>
</dbReference>
<evidence type="ECO:0000256" key="1">
    <source>
        <dbReference type="ARBA" id="ARBA00022737"/>
    </source>
</evidence>
<feature type="compositionally biased region" description="Acidic residues" evidence="3">
    <location>
        <begin position="1190"/>
        <end position="1204"/>
    </location>
</feature>
<dbReference type="InterPro" id="IPR000210">
    <property type="entry name" value="BTB/POZ_dom"/>
</dbReference>
<dbReference type="InterPro" id="IPR000408">
    <property type="entry name" value="Reg_chr_condens"/>
</dbReference>
<accession>W9X840</accession>
<dbReference type="RefSeq" id="XP_007739670.1">
    <property type="nucleotide sequence ID" value="XM_007741480.1"/>
</dbReference>
<feature type="repeat" description="RCC1" evidence="2">
    <location>
        <begin position="343"/>
        <end position="396"/>
    </location>
</feature>
<gene>
    <name evidence="5" type="ORF">A1O5_00861</name>
</gene>
<dbReference type="GeneID" id="19185597"/>
<evidence type="ECO:0000313" key="6">
    <source>
        <dbReference type="Proteomes" id="UP000019471"/>
    </source>
</evidence>
<dbReference type="InterPro" id="IPR036770">
    <property type="entry name" value="Ankyrin_rpt-contain_sf"/>
</dbReference>
<evidence type="ECO:0000256" key="2">
    <source>
        <dbReference type="PROSITE-ProRule" id="PRU00235"/>
    </source>
</evidence>
<dbReference type="SUPFAM" id="SSF48403">
    <property type="entry name" value="Ankyrin repeat"/>
    <property type="match status" value="1"/>
</dbReference>
<dbReference type="SMART" id="SM00225">
    <property type="entry name" value="BTB"/>
    <property type="match status" value="1"/>
</dbReference>
<feature type="compositionally biased region" description="Low complexity" evidence="3">
    <location>
        <begin position="1567"/>
        <end position="1585"/>
    </location>
</feature>
<dbReference type="InterPro" id="IPR002110">
    <property type="entry name" value="Ankyrin_rpt"/>
</dbReference>
<feature type="compositionally biased region" description="Basic residues" evidence="3">
    <location>
        <begin position="1510"/>
        <end position="1524"/>
    </location>
</feature>
<dbReference type="HOGENOM" id="CLU_002285_0_0_1"/>
<feature type="compositionally biased region" description="Low complexity" evidence="3">
    <location>
        <begin position="1165"/>
        <end position="1175"/>
    </location>
</feature>
<dbReference type="PRINTS" id="PR00633">
    <property type="entry name" value="RCCNDNSATION"/>
</dbReference>
<feature type="compositionally biased region" description="Polar residues" evidence="3">
    <location>
        <begin position="1539"/>
        <end position="1555"/>
    </location>
</feature>
<dbReference type="Pfam" id="PF00651">
    <property type="entry name" value="BTB"/>
    <property type="match status" value="1"/>
</dbReference>
<dbReference type="Gene3D" id="3.30.710.10">
    <property type="entry name" value="Potassium Channel Kv1.1, Chain A"/>
    <property type="match status" value="2"/>
</dbReference>
<feature type="region of interest" description="Disordered" evidence="3">
    <location>
        <begin position="1311"/>
        <end position="1442"/>
    </location>
</feature>
<evidence type="ECO:0000313" key="5">
    <source>
        <dbReference type="EMBL" id="EXJ76353.1"/>
    </source>
</evidence>
<keyword evidence="6" id="KW-1185">Reference proteome</keyword>
<name>W9X840_9EURO</name>
<protein>
    <recommendedName>
        <fullName evidence="4">BTB domain-containing protein</fullName>
    </recommendedName>
</protein>
<reference evidence="5 6" key="1">
    <citation type="submission" date="2013-03" db="EMBL/GenBank/DDBJ databases">
        <title>The Genome Sequence of Cladophialophora psammophila CBS 110553.</title>
        <authorList>
            <consortium name="The Broad Institute Genomics Platform"/>
            <person name="Cuomo C."/>
            <person name="de Hoog S."/>
            <person name="Gorbushina A."/>
            <person name="Walker B."/>
            <person name="Young S.K."/>
            <person name="Zeng Q."/>
            <person name="Gargeya S."/>
            <person name="Fitzgerald M."/>
            <person name="Haas B."/>
            <person name="Abouelleil A."/>
            <person name="Allen A.W."/>
            <person name="Alvarado L."/>
            <person name="Arachchi H.M."/>
            <person name="Berlin A.M."/>
            <person name="Chapman S.B."/>
            <person name="Gainer-Dewar J."/>
            <person name="Goldberg J."/>
            <person name="Griggs A."/>
            <person name="Gujja S."/>
            <person name="Hansen M."/>
            <person name="Howarth C."/>
            <person name="Imamovic A."/>
            <person name="Ireland A."/>
            <person name="Larimer J."/>
            <person name="McCowan C."/>
            <person name="Murphy C."/>
            <person name="Pearson M."/>
            <person name="Poon T.W."/>
            <person name="Priest M."/>
            <person name="Roberts A."/>
            <person name="Saif S."/>
            <person name="Shea T."/>
            <person name="Sisk P."/>
            <person name="Sykes S."/>
            <person name="Wortman J."/>
            <person name="Nusbaum C."/>
            <person name="Birren B."/>
        </authorList>
    </citation>
    <scope>NUCLEOTIDE SEQUENCE [LARGE SCALE GENOMIC DNA]</scope>
    <source>
        <strain evidence="5 6">CBS 110553</strain>
    </source>
</reference>
<dbReference type="CDD" id="cd18186">
    <property type="entry name" value="BTB_POZ_ZBTB_KLHL-like"/>
    <property type="match status" value="1"/>
</dbReference>
<feature type="compositionally biased region" description="Low complexity" evidence="3">
    <location>
        <begin position="1500"/>
        <end position="1509"/>
    </location>
</feature>
<feature type="compositionally biased region" description="Polar residues" evidence="3">
    <location>
        <begin position="1311"/>
        <end position="1322"/>
    </location>
</feature>
<evidence type="ECO:0000259" key="4">
    <source>
        <dbReference type="PROSITE" id="PS50097"/>
    </source>
</evidence>
<dbReference type="InterPro" id="IPR009091">
    <property type="entry name" value="RCC1/BLIP-II"/>
</dbReference>
<proteinExistence type="predicted"/>
<evidence type="ECO:0000256" key="3">
    <source>
        <dbReference type="SAM" id="MobiDB-lite"/>
    </source>
</evidence>
<feature type="region of interest" description="Disordered" evidence="3">
    <location>
        <begin position="1492"/>
        <end position="1600"/>
    </location>
</feature>
<dbReference type="PROSITE" id="PS50097">
    <property type="entry name" value="BTB"/>
    <property type="match status" value="1"/>
</dbReference>
<feature type="domain" description="BTB" evidence="4">
    <location>
        <begin position="909"/>
        <end position="984"/>
    </location>
</feature>
<sequence length="1600" mass="175438">MSYNLWRYFFEDDVDSFRQYLANATFSSVTPRTTSTGQIGGATLKIGSPGNLAVSPKTPFKFRKSLGTTPTSATLGKNAGLVLTRAEVNTKDSFGRTILHHAASSHSGDALAFVRALLEMPFLDLYVQDLESGWTPLHRALYFGNISIAHALMARAIQDATDYTTNAQRAHAGGLVKIKDHEGNSPFEVFGLTIAPRSLHRDSSALPSGLRDDDSINGVDDNGDHQDHELSKRHVNPLIDLVGDEVYAFGSNKNLSLGLGDGDDRHFPECLHFERPDHLLRRLFDDHLAERRKVWVHEDMADSVGDLQSRPDLPAVVRYRPITIQNVVMSKLHTAVLTNDPISNLYICGYGPGGRLGTGDENTSFTYRCIQAGGLAKRRISSIALGQDHSVAVCSQGEVYTWGSNRFGQLGYALPEVPKNEVPTQLIPRQLFGYIKKEIIIGAAASAIHSAIYTASALYTFGKNEGQLGLTDAEARSLEVQVLPRRVGVSVLQSPIQSVSAIDRATIVLLENHDVIVFTQYGWTKLSFPLETFTNYYMADDLSARFNMESNYIKHITSGGNTICAMSSFGEVYSIDVPKGSETVPSNMSTTNPTKARNALPAPSRLWSLRKAHMSAIDVAVGQDGSIILCTASGSAWRKEKRANIKTVRDTKSGSARPKDYKFVRIPNLTGVIAVRSNAFGAFAAVRKDVSTTREQIVPVVPGLWGDTFGLLPFREYGMAETVLESKVDPFRIAHAVINRSSAETDILNTCRRYEPLSQSQYNLWITSTLTDVRIPVHSFMLKGRSRVMRNALTEVQETYYYSIPDVMSIEYGQDGQIQVSFQGADFLTLVNLVLYLYTDSLVDVWHYTSKALQSAPRYRSVRVELMKLANHLEMRGLERAVRVMVDPARSLANDMELAVLDPDFFSDADVVVELANDAELPAHSVLLCSRCPFFDSLFNGRAGGMWMASRRNTAEEESEAVRVDLKHIDEKIFVMVLRHLYADTGEELFDDIVTDSLDEFVDIVIELMSVANELMLDRLAQICQKILGRYVNIRNVCSLVNIIAECRVDSFKNAALEYICLNLESMLELKLLDELDEDLLLELDKVVQANQLAFLPFARSDRAEADLLENYPGLLGQIEEGRQRRIDSMRLRSRLFEDEERYSVSMKTRYGSLERSGCSPQNKSPLPTSMDLSPPSTPSPSPAIRANDAGDDLPFDMDGDDSELLPAPAGESLQPHSARRRLSRGTTAESLTTTKLPINDSPPTSRSREKFPGSLRPDGEDMLDSAVTATSTSGFEAGRTAWQVPTQGEKKDGLKDIMEQASAARVSNLTQAMRTVSTGSKATVKVSQKERKRQQQQMKEQGAKPSGPSSPKPATTGPSPWQAIAKTPKPNSSPTISAPIEAVKEVPAKQPMTMRQTVARGFSTTGSSPKGPGGAGPASSLTAPPKPAAPQIQSIRHTPLPTKVSAVDARTSMAEILAQQQIEKIAVKEAVAKKSLQEIQQEQEFQEWWDNESRRVQEQEAQANAAAARRGKGGRGRGGHRRGGGGGRGKGTLDVEASGQQQKKQTSTESATVRQDSESGRGIGPGSVPRGSASSGRARGQGKSQHPHRGGKASIMKES</sequence>
<dbReference type="PANTHER" id="PTHR22872">
    <property type="entry name" value="BTK-BINDING PROTEIN-RELATED"/>
    <property type="match status" value="1"/>
</dbReference>